<dbReference type="PANTHER" id="PTHR35024:SF4">
    <property type="entry name" value="POLYMER-FORMING CYTOSKELETAL PROTEIN"/>
    <property type="match status" value="1"/>
</dbReference>
<dbReference type="AlphaFoldDB" id="A0A0G0M1I5"/>
<proteinExistence type="inferred from homology"/>
<comment type="similarity">
    <text evidence="1">Belongs to the bactofilin family.</text>
</comment>
<evidence type="ECO:0000256" key="1">
    <source>
        <dbReference type="ARBA" id="ARBA00044755"/>
    </source>
</evidence>
<evidence type="ECO:0000313" key="4">
    <source>
        <dbReference type="Proteomes" id="UP000034207"/>
    </source>
</evidence>
<feature type="compositionally biased region" description="Basic and acidic residues" evidence="2">
    <location>
        <begin position="128"/>
        <end position="139"/>
    </location>
</feature>
<sequence length="139" mass="14692">MAKKDDFFKMGSQETVIGHTVKLKGNLKSQHDIVIDGELTGDIDSESTVTIGHGAIVSAGIKAKNVVISGNLEGDIDAEISVEITQTGKVLGNIKSASLSIDAGAFFEGQSSMKGTKEPPLKTAAEVQNKDNDIKPFFE</sequence>
<dbReference type="InterPro" id="IPR007607">
    <property type="entry name" value="BacA/B"/>
</dbReference>
<feature type="region of interest" description="Disordered" evidence="2">
    <location>
        <begin position="110"/>
        <end position="139"/>
    </location>
</feature>
<evidence type="ECO:0000256" key="2">
    <source>
        <dbReference type="SAM" id="MobiDB-lite"/>
    </source>
</evidence>
<dbReference type="STRING" id="1618345.UT18_C0012G0012"/>
<evidence type="ECO:0000313" key="3">
    <source>
        <dbReference type="EMBL" id="KKQ94160.1"/>
    </source>
</evidence>
<dbReference type="Pfam" id="PF04519">
    <property type="entry name" value="Bactofilin"/>
    <property type="match status" value="1"/>
</dbReference>
<dbReference type="PANTHER" id="PTHR35024">
    <property type="entry name" value="HYPOTHETICAL CYTOSOLIC PROTEIN"/>
    <property type="match status" value="1"/>
</dbReference>
<dbReference type="EMBL" id="LBVV01000012">
    <property type="protein sequence ID" value="KKQ94160.1"/>
    <property type="molecule type" value="Genomic_DNA"/>
</dbReference>
<evidence type="ECO:0008006" key="5">
    <source>
        <dbReference type="Google" id="ProtNLM"/>
    </source>
</evidence>
<accession>A0A0G0M1I5</accession>
<organism evidence="3 4">
    <name type="scientific">candidate division CPR2 bacterium GW2011_GWC2_39_10</name>
    <dbReference type="NCBI Taxonomy" id="1618345"/>
    <lineage>
        <taxon>Bacteria</taxon>
        <taxon>Bacteria division CPR2</taxon>
    </lineage>
</organism>
<gene>
    <name evidence="3" type="ORF">UT18_C0012G0012</name>
</gene>
<comment type="caution">
    <text evidence="3">The sequence shown here is derived from an EMBL/GenBank/DDBJ whole genome shotgun (WGS) entry which is preliminary data.</text>
</comment>
<reference evidence="3 4" key="1">
    <citation type="journal article" date="2015" name="Nature">
        <title>rRNA introns, odd ribosomes, and small enigmatic genomes across a large radiation of phyla.</title>
        <authorList>
            <person name="Brown C.T."/>
            <person name="Hug L.A."/>
            <person name="Thomas B.C."/>
            <person name="Sharon I."/>
            <person name="Castelle C.J."/>
            <person name="Singh A."/>
            <person name="Wilkins M.J."/>
            <person name="Williams K.H."/>
            <person name="Banfield J.F."/>
        </authorList>
    </citation>
    <scope>NUCLEOTIDE SEQUENCE [LARGE SCALE GENOMIC DNA]</scope>
</reference>
<name>A0A0G0M1I5_UNCC2</name>
<protein>
    <recommendedName>
        <fullName evidence="5">Integral membrane protein CcmA involved in cell shape determination</fullName>
    </recommendedName>
</protein>
<dbReference type="Proteomes" id="UP000034207">
    <property type="component" value="Unassembled WGS sequence"/>
</dbReference>